<dbReference type="PANTHER" id="PTHR34070">
    <property type="entry name" value="ARMADILLO-TYPE FOLD"/>
    <property type="match status" value="1"/>
</dbReference>
<dbReference type="AlphaFoldDB" id="A0A1F5V5C9"/>
<dbReference type="CDD" id="cd06561">
    <property type="entry name" value="AlkD_like"/>
    <property type="match status" value="1"/>
</dbReference>
<protein>
    <recommendedName>
        <fullName evidence="3">DNA alkylation repair protein</fullName>
    </recommendedName>
</protein>
<evidence type="ECO:0000313" key="2">
    <source>
        <dbReference type="Proteomes" id="UP000178943"/>
    </source>
</evidence>
<dbReference type="InterPro" id="IPR016024">
    <property type="entry name" value="ARM-type_fold"/>
</dbReference>
<accession>A0A1F5V5C9</accession>
<reference evidence="1 2" key="1">
    <citation type="journal article" date="2016" name="Nat. Commun.">
        <title>Thousands of microbial genomes shed light on interconnected biogeochemical processes in an aquifer system.</title>
        <authorList>
            <person name="Anantharaman K."/>
            <person name="Brown C.T."/>
            <person name="Hug L.A."/>
            <person name="Sharon I."/>
            <person name="Castelle C.J."/>
            <person name="Probst A.J."/>
            <person name="Thomas B.C."/>
            <person name="Singh A."/>
            <person name="Wilkins M.J."/>
            <person name="Karaoz U."/>
            <person name="Brodie E.L."/>
            <person name="Williams K.H."/>
            <person name="Hubbard S.S."/>
            <person name="Banfield J.F."/>
        </authorList>
    </citation>
    <scope>NUCLEOTIDE SEQUENCE [LARGE SCALE GENOMIC DNA]</scope>
</reference>
<dbReference type="Pfam" id="PF08713">
    <property type="entry name" value="DNA_alkylation"/>
    <property type="match status" value="1"/>
</dbReference>
<comment type="caution">
    <text evidence="1">The sequence shown here is derived from an EMBL/GenBank/DDBJ whole genome shotgun (WGS) entry which is preliminary data.</text>
</comment>
<dbReference type="EMBL" id="MFGW01000239">
    <property type="protein sequence ID" value="OGF58639.1"/>
    <property type="molecule type" value="Genomic_DNA"/>
</dbReference>
<gene>
    <name evidence="1" type="ORF">A2Y62_11575</name>
</gene>
<dbReference type="PANTHER" id="PTHR34070:SF1">
    <property type="entry name" value="DNA ALKYLATION REPAIR PROTEIN"/>
    <property type="match status" value="1"/>
</dbReference>
<organism evidence="1 2">
    <name type="scientific">Candidatus Fischerbacteria bacterium RBG_13_37_8</name>
    <dbReference type="NCBI Taxonomy" id="1817863"/>
    <lineage>
        <taxon>Bacteria</taxon>
        <taxon>Candidatus Fischeribacteriota</taxon>
    </lineage>
</organism>
<evidence type="ECO:0000313" key="1">
    <source>
        <dbReference type="EMBL" id="OGF58639.1"/>
    </source>
</evidence>
<name>A0A1F5V5C9_9BACT</name>
<evidence type="ECO:0008006" key="3">
    <source>
        <dbReference type="Google" id="ProtNLM"/>
    </source>
</evidence>
<dbReference type="Gene3D" id="1.25.10.90">
    <property type="match status" value="1"/>
</dbReference>
<dbReference type="STRING" id="1817863.A2Y62_11575"/>
<sequence length="251" mass="29559">MVTFFPGIREYFEEAFIILNEICSELKKNVDPVYKETIKRFFKEDQEINLLGVRTPVVHAIGKKYYQTIKNKSKHEILVLCEELLEKGYSEEQGIAIGWASRIKSKYESGDFKLFTEWLDKYIKNWGHCDGYCGGVLGPFVYKYPEFLPKVKGWTKSENRWFRRASAVLMITLAKDEKYLADIFEIAERLLMDEDDMVQKGYGWLLKEASKKYQSAVFSYVMQNKDRMPRTALRYAIEKMPPDLKKKGMER</sequence>
<dbReference type="SUPFAM" id="SSF48371">
    <property type="entry name" value="ARM repeat"/>
    <property type="match status" value="1"/>
</dbReference>
<dbReference type="Proteomes" id="UP000178943">
    <property type="component" value="Unassembled WGS sequence"/>
</dbReference>
<dbReference type="InterPro" id="IPR014825">
    <property type="entry name" value="DNA_alkylation"/>
</dbReference>
<proteinExistence type="predicted"/>